<dbReference type="GO" id="GO:0022857">
    <property type="term" value="F:transmembrane transporter activity"/>
    <property type="evidence" value="ECO:0007669"/>
    <property type="project" value="UniProtKB-UniRule"/>
</dbReference>
<dbReference type="InterPro" id="IPR007387">
    <property type="entry name" value="TRAP_DctQ"/>
</dbReference>
<keyword evidence="4 9" id="KW-0997">Cell inner membrane</keyword>
<keyword evidence="2 9" id="KW-0813">Transport</keyword>
<feature type="domain" description="Tripartite ATP-independent periplasmic transporters DctQ component" evidence="10">
    <location>
        <begin position="28"/>
        <end position="157"/>
    </location>
</feature>
<gene>
    <name evidence="11" type="ORF">SAMN04488238_105197</name>
</gene>
<keyword evidence="6 9" id="KW-1133">Transmembrane helix</keyword>
<evidence type="ECO:0000256" key="1">
    <source>
        <dbReference type="ARBA" id="ARBA00004429"/>
    </source>
</evidence>
<dbReference type="AlphaFoldDB" id="A0A1H2Z009"/>
<dbReference type="Proteomes" id="UP000198539">
    <property type="component" value="Unassembled WGS sequence"/>
</dbReference>
<dbReference type="GO" id="GO:0005886">
    <property type="term" value="C:plasma membrane"/>
    <property type="evidence" value="ECO:0007669"/>
    <property type="project" value="UniProtKB-SubCell"/>
</dbReference>
<comment type="caution">
    <text evidence="9">Lacks conserved residue(s) required for the propagation of feature annotation.</text>
</comment>
<evidence type="ECO:0000259" key="10">
    <source>
        <dbReference type="Pfam" id="PF04290"/>
    </source>
</evidence>
<organism evidence="11 12">
    <name type="scientific">Roseicitreum antarcticum</name>
    <dbReference type="NCBI Taxonomy" id="564137"/>
    <lineage>
        <taxon>Bacteria</taxon>
        <taxon>Pseudomonadati</taxon>
        <taxon>Pseudomonadota</taxon>
        <taxon>Alphaproteobacteria</taxon>
        <taxon>Rhodobacterales</taxon>
        <taxon>Paracoccaceae</taxon>
        <taxon>Roseicitreum</taxon>
    </lineage>
</organism>
<feature type="transmembrane region" description="Helical" evidence="9">
    <location>
        <begin position="93"/>
        <end position="115"/>
    </location>
</feature>
<dbReference type="RefSeq" id="WP_092888787.1">
    <property type="nucleotide sequence ID" value="NZ_CP061502.1"/>
</dbReference>
<evidence type="ECO:0000313" key="12">
    <source>
        <dbReference type="Proteomes" id="UP000198539"/>
    </source>
</evidence>
<dbReference type="STRING" id="564137.SAMN04488238_105197"/>
<keyword evidence="3" id="KW-1003">Cell membrane</keyword>
<evidence type="ECO:0000256" key="3">
    <source>
        <dbReference type="ARBA" id="ARBA00022475"/>
    </source>
</evidence>
<evidence type="ECO:0000313" key="11">
    <source>
        <dbReference type="EMBL" id="SDX10655.1"/>
    </source>
</evidence>
<name>A0A1H2Z009_9RHOB</name>
<reference evidence="11 12" key="1">
    <citation type="submission" date="2016-10" db="EMBL/GenBank/DDBJ databases">
        <authorList>
            <person name="de Groot N.N."/>
        </authorList>
    </citation>
    <scope>NUCLEOTIDE SEQUENCE [LARGE SCALE GENOMIC DNA]</scope>
    <source>
        <strain evidence="11 12">CGMCC 1.8894</strain>
    </source>
</reference>
<dbReference type="GO" id="GO:0015740">
    <property type="term" value="P:C4-dicarboxylate transport"/>
    <property type="evidence" value="ECO:0007669"/>
    <property type="project" value="TreeGrafter"/>
</dbReference>
<comment type="similarity">
    <text evidence="8 9">Belongs to the TRAP transporter small permease family.</text>
</comment>
<dbReference type="Pfam" id="PF04290">
    <property type="entry name" value="DctQ"/>
    <property type="match status" value="1"/>
</dbReference>
<keyword evidence="7 9" id="KW-0472">Membrane</keyword>
<dbReference type="OrthoDB" id="4964541at2"/>
<evidence type="ECO:0000256" key="8">
    <source>
        <dbReference type="ARBA" id="ARBA00038436"/>
    </source>
</evidence>
<evidence type="ECO:0000256" key="7">
    <source>
        <dbReference type="ARBA" id="ARBA00023136"/>
    </source>
</evidence>
<proteinExistence type="inferred from homology"/>
<feature type="transmembrane region" description="Helical" evidence="9">
    <location>
        <begin position="135"/>
        <end position="156"/>
    </location>
</feature>
<comment type="subunit">
    <text evidence="9">The complex comprises the extracytoplasmic solute receptor protein and the two transmembrane proteins.</text>
</comment>
<evidence type="ECO:0000256" key="6">
    <source>
        <dbReference type="ARBA" id="ARBA00022989"/>
    </source>
</evidence>
<dbReference type="PANTHER" id="PTHR35011:SF2">
    <property type="entry name" value="2,3-DIKETO-L-GULONATE TRAP TRANSPORTER SMALL PERMEASE PROTEIN YIAM"/>
    <property type="match status" value="1"/>
</dbReference>
<protein>
    <recommendedName>
        <fullName evidence="9">TRAP transporter small permease protein</fullName>
    </recommendedName>
</protein>
<keyword evidence="12" id="KW-1185">Reference proteome</keyword>
<evidence type="ECO:0000256" key="4">
    <source>
        <dbReference type="ARBA" id="ARBA00022519"/>
    </source>
</evidence>
<evidence type="ECO:0000256" key="2">
    <source>
        <dbReference type="ARBA" id="ARBA00022448"/>
    </source>
</evidence>
<accession>A0A1H2Z009</accession>
<feature type="transmembrane region" description="Helical" evidence="9">
    <location>
        <begin position="56"/>
        <end position="72"/>
    </location>
</feature>
<evidence type="ECO:0000256" key="5">
    <source>
        <dbReference type="ARBA" id="ARBA00022692"/>
    </source>
</evidence>
<evidence type="ECO:0000256" key="9">
    <source>
        <dbReference type="RuleBase" id="RU369079"/>
    </source>
</evidence>
<keyword evidence="5 9" id="KW-0812">Transmembrane</keyword>
<dbReference type="InterPro" id="IPR055348">
    <property type="entry name" value="DctQ"/>
</dbReference>
<sequence>MTVLLAMTDRLNKVLLYILAGLLALVSVAVMAQVTVRFVLTTVGINISAPWTEELARYALIWMVFLGAGYGMRHTRLISMEFGIQSLPRRFGVPLRYAVLLLIIAFSALLLKAGLDFVALGRSETSPVLGITKDWVYWAMPVGAALLILNTFAHIADTVIAKRDIRLGADHSPQD</sequence>
<dbReference type="EMBL" id="FNOM01000005">
    <property type="protein sequence ID" value="SDX10655.1"/>
    <property type="molecule type" value="Genomic_DNA"/>
</dbReference>
<comment type="function">
    <text evidence="9">Part of the tripartite ATP-independent periplasmic (TRAP) transport system.</text>
</comment>
<comment type="subcellular location">
    <subcellularLocation>
        <location evidence="1 9">Cell inner membrane</location>
        <topology evidence="1 9">Multi-pass membrane protein</topology>
    </subcellularLocation>
</comment>
<dbReference type="PANTHER" id="PTHR35011">
    <property type="entry name" value="2,3-DIKETO-L-GULONATE TRAP TRANSPORTER SMALL PERMEASE PROTEIN YIAM"/>
    <property type="match status" value="1"/>
</dbReference>